<keyword evidence="14" id="KW-1185">Reference proteome</keyword>
<reference evidence="13 14" key="1">
    <citation type="submission" date="2016-02" db="EMBL/GenBank/DDBJ databases">
        <title>Complete genome sequence and transcriptome regulation of the pentose utilising yeast Sugiyamaella lignohabitans.</title>
        <authorList>
            <person name="Bellasio M."/>
            <person name="Peymann A."/>
            <person name="Valli M."/>
            <person name="Sipitzky M."/>
            <person name="Graf A."/>
            <person name="Sauer M."/>
            <person name="Marx H."/>
            <person name="Mattanovich D."/>
        </authorList>
    </citation>
    <scope>NUCLEOTIDE SEQUENCE [LARGE SCALE GENOMIC DNA]</scope>
    <source>
        <strain evidence="13 14">CBS 10342</strain>
    </source>
</reference>
<evidence type="ECO:0000256" key="1">
    <source>
        <dbReference type="ARBA" id="ARBA00004123"/>
    </source>
</evidence>
<dbReference type="GO" id="GO:0051301">
    <property type="term" value="P:cell division"/>
    <property type="evidence" value="ECO:0007669"/>
    <property type="project" value="UniProtKB-KW"/>
</dbReference>
<dbReference type="InterPro" id="IPR004910">
    <property type="entry name" value="Yippee/Mis18/Cereblon"/>
</dbReference>
<keyword evidence="6" id="KW-0498">Mitosis</keyword>
<evidence type="ECO:0000256" key="8">
    <source>
        <dbReference type="ARBA" id="ARBA00023242"/>
    </source>
</evidence>
<evidence type="ECO:0000256" key="3">
    <source>
        <dbReference type="ARBA" id="ARBA00022454"/>
    </source>
</evidence>
<dbReference type="GO" id="GO:0046872">
    <property type="term" value="F:metal ion binding"/>
    <property type="evidence" value="ECO:0007669"/>
    <property type="project" value="UniProtKB-KW"/>
</dbReference>
<keyword evidence="8" id="KW-0539">Nucleus</keyword>
<dbReference type="RefSeq" id="XP_018737340.1">
    <property type="nucleotide sequence ID" value="XM_018879421.1"/>
</dbReference>
<evidence type="ECO:0000256" key="11">
    <source>
        <dbReference type="RuleBase" id="RU110713"/>
    </source>
</evidence>
<evidence type="ECO:0000256" key="6">
    <source>
        <dbReference type="ARBA" id="ARBA00022776"/>
    </source>
</evidence>
<dbReference type="OrthoDB" id="5394620at2759"/>
<evidence type="ECO:0000256" key="10">
    <source>
        <dbReference type="ARBA" id="ARBA00023328"/>
    </source>
</evidence>
<dbReference type="Proteomes" id="UP000189580">
    <property type="component" value="Chromosome b"/>
</dbReference>
<accession>A0A167F5Q5</accession>
<organism evidence="13 14">
    <name type="scientific">Sugiyamaella lignohabitans</name>
    <dbReference type="NCBI Taxonomy" id="796027"/>
    <lineage>
        <taxon>Eukaryota</taxon>
        <taxon>Fungi</taxon>
        <taxon>Dikarya</taxon>
        <taxon>Ascomycota</taxon>
        <taxon>Saccharomycotina</taxon>
        <taxon>Dipodascomycetes</taxon>
        <taxon>Dipodascales</taxon>
        <taxon>Trichomonascaceae</taxon>
        <taxon>Sugiyamaella</taxon>
    </lineage>
</organism>
<dbReference type="GO" id="GO:0005634">
    <property type="term" value="C:nucleus"/>
    <property type="evidence" value="ECO:0007669"/>
    <property type="project" value="UniProtKB-SubCell"/>
</dbReference>
<keyword evidence="3" id="KW-0158">Chromosome</keyword>
<comment type="subcellular location">
    <subcellularLocation>
        <location evidence="2">Chromosome</location>
        <location evidence="2">Centromere</location>
    </subcellularLocation>
    <subcellularLocation>
        <location evidence="1">Nucleus</location>
    </subcellularLocation>
</comment>
<evidence type="ECO:0000313" key="13">
    <source>
        <dbReference type="EMBL" id="ANB14863.1"/>
    </source>
</evidence>
<protein>
    <recommendedName>
        <fullName evidence="11">Protein yippee-like</fullName>
    </recommendedName>
</protein>
<dbReference type="PANTHER" id="PTHR16431">
    <property type="entry name" value="NEUROGENIC PROTEIN MASTERMIND"/>
    <property type="match status" value="1"/>
</dbReference>
<keyword evidence="9" id="KW-0131">Cell cycle</keyword>
<gene>
    <name evidence="13" type="primary">mis18</name>
    <name evidence="13" type="ORF">AWJ20_2476</name>
</gene>
<name>A0A167F5Q5_9ASCO</name>
<keyword evidence="10" id="KW-0137">Centromere</keyword>
<evidence type="ECO:0000256" key="2">
    <source>
        <dbReference type="ARBA" id="ARBA00004584"/>
    </source>
</evidence>
<dbReference type="EMBL" id="CP014503">
    <property type="protein sequence ID" value="ANB14863.1"/>
    <property type="molecule type" value="Genomic_DNA"/>
</dbReference>
<dbReference type="PROSITE" id="PS51793">
    <property type="entry name" value="MIS18"/>
    <property type="match status" value="1"/>
</dbReference>
<evidence type="ECO:0000256" key="7">
    <source>
        <dbReference type="ARBA" id="ARBA00022833"/>
    </source>
</evidence>
<keyword evidence="4" id="KW-0132">Cell division</keyword>
<keyword evidence="5" id="KW-0479">Metal-binding</keyword>
<dbReference type="Pfam" id="PF03226">
    <property type="entry name" value="Yippee-Mis18"/>
    <property type="match status" value="1"/>
</dbReference>
<dbReference type="PANTHER" id="PTHR16431:SF1">
    <property type="entry name" value="NEUROGENIC PROTEIN MASTERMIND"/>
    <property type="match status" value="1"/>
</dbReference>
<dbReference type="InterPro" id="IPR034752">
    <property type="entry name" value="Mis18"/>
</dbReference>
<dbReference type="GeneID" id="30034391"/>
<comment type="similarity">
    <text evidence="11">Belongs to the yippee family.</text>
</comment>
<dbReference type="GO" id="GO:0034080">
    <property type="term" value="P:CENP-A containing chromatin assembly"/>
    <property type="evidence" value="ECO:0007669"/>
    <property type="project" value="TreeGrafter"/>
</dbReference>
<proteinExistence type="inferred from homology"/>
<evidence type="ECO:0000313" key="14">
    <source>
        <dbReference type="Proteomes" id="UP000189580"/>
    </source>
</evidence>
<evidence type="ECO:0000256" key="5">
    <source>
        <dbReference type="ARBA" id="ARBA00022723"/>
    </source>
</evidence>
<feature type="domain" description="Mis18" evidence="12">
    <location>
        <begin position="1"/>
        <end position="72"/>
    </location>
</feature>
<dbReference type="KEGG" id="slb:AWJ20_2476"/>
<dbReference type="AlphaFoldDB" id="A0A167F5Q5"/>
<keyword evidence="7" id="KW-0862">Zinc</keyword>
<dbReference type="GO" id="GO:0000775">
    <property type="term" value="C:chromosome, centromeric region"/>
    <property type="evidence" value="ECO:0007669"/>
    <property type="project" value="UniProtKB-SubCell"/>
</dbReference>
<dbReference type="GO" id="GO:0007059">
    <property type="term" value="P:chromosome segregation"/>
    <property type="evidence" value="ECO:0007669"/>
    <property type="project" value="TreeGrafter"/>
</dbReference>
<evidence type="ECO:0000256" key="9">
    <source>
        <dbReference type="ARBA" id="ARBA00023306"/>
    </source>
</evidence>
<evidence type="ECO:0000256" key="4">
    <source>
        <dbReference type="ARBA" id="ARBA00022618"/>
    </source>
</evidence>
<dbReference type="GO" id="GO:0000785">
    <property type="term" value="C:chromatin"/>
    <property type="evidence" value="ECO:0007669"/>
    <property type="project" value="TreeGrafter"/>
</dbReference>
<evidence type="ECO:0000259" key="12">
    <source>
        <dbReference type="PROSITE" id="PS51793"/>
    </source>
</evidence>
<sequence>MNYATESLSVLEAISVVPSRQETEDSGSTYCELLCTGCSTSIGRVYKSTPHTLDHLRDKYTFFTSKSKCYEVGKLDIIPQAVDAEIIQATRPSPDDVAKRFAVLEAVVLALHKRIDSLTADSTDTV</sequence>